<evidence type="ECO:0000313" key="3">
    <source>
        <dbReference type="WBParaSite" id="Pan_g11433.t1"/>
    </source>
</evidence>
<feature type="compositionally biased region" description="Basic residues" evidence="1">
    <location>
        <begin position="1"/>
        <end position="12"/>
    </location>
</feature>
<reference evidence="2" key="1">
    <citation type="journal article" date="2013" name="Genetics">
        <title>The draft genome and transcriptome of Panagrellus redivivus are shaped by the harsh demands of a free-living lifestyle.</title>
        <authorList>
            <person name="Srinivasan J."/>
            <person name="Dillman A.R."/>
            <person name="Macchietto M.G."/>
            <person name="Heikkinen L."/>
            <person name="Lakso M."/>
            <person name="Fracchia K.M."/>
            <person name="Antoshechkin I."/>
            <person name="Mortazavi A."/>
            <person name="Wong G."/>
            <person name="Sternberg P.W."/>
        </authorList>
    </citation>
    <scope>NUCLEOTIDE SEQUENCE [LARGE SCALE GENOMIC DNA]</scope>
    <source>
        <strain evidence="2">MT8872</strain>
    </source>
</reference>
<name>A0A7E4UQ13_PANRE</name>
<feature type="compositionally biased region" description="Polar residues" evidence="1">
    <location>
        <begin position="23"/>
        <end position="39"/>
    </location>
</feature>
<dbReference type="WBParaSite" id="Pan_g11433.t1">
    <property type="protein sequence ID" value="Pan_g11433.t1"/>
    <property type="gene ID" value="Pan_g11433"/>
</dbReference>
<reference evidence="3" key="2">
    <citation type="submission" date="2020-10" db="UniProtKB">
        <authorList>
            <consortium name="WormBaseParasite"/>
        </authorList>
    </citation>
    <scope>IDENTIFICATION</scope>
</reference>
<dbReference type="Proteomes" id="UP000492821">
    <property type="component" value="Unassembled WGS sequence"/>
</dbReference>
<accession>A0A7E4UQ13</accession>
<dbReference type="AlphaFoldDB" id="A0A7E4UQ13"/>
<protein>
    <submittedName>
        <fullName evidence="3">Uncharacterized protein</fullName>
    </submittedName>
</protein>
<organism evidence="2 3">
    <name type="scientific">Panagrellus redivivus</name>
    <name type="common">Microworm</name>
    <dbReference type="NCBI Taxonomy" id="6233"/>
    <lineage>
        <taxon>Eukaryota</taxon>
        <taxon>Metazoa</taxon>
        <taxon>Ecdysozoa</taxon>
        <taxon>Nematoda</taxon>
        <taxon>Chromadorea</taxon>
        <taxon>Rhabditida</taxon>
        <taxon>Tylenchina</taxon>
        <taxon>Panagrolaimomorpha</taxon>
        <taxon>Panagrolaimoidea</taxon>
        <taxon>Panagrolaimidae</taxon>
        <taxon>Panagrellus</taxon>
    </lineage>
</organism>
<evidence type="ECO:0000313" key="2">
    <source>
        <dbReference type="Proteomes" id="UP000492821"/>
    </source>
</evidence>
<proteinExistence type="predicted"/>
<feature type="region of interest" description="Disordered" evidence="1">
    <location>
        <begin position="1"/>
        <end position="39"/>
    </location>
</feature>
<keyword evidence="2" id="KW-1185">Reference proteome</keyword>
<evidence type="ECO:0000256" key="1">
    <source>
        <dbReference type="SAM" id="MobiDB-lite"/>
    </source>
</evidence>
<sequence>MSVRSRNVRHKSYVTQRKRETPTAGNSDTQPFSCPRNDGQTKTLTLHFLQKPLSDTWTHGFPPDKHVASSSTECHARLFPARARGDCLLAAFDHQPHPSLPAPHPSS</sequence>